<dbReference type="InterPro" id="IPR036388">
    <property type="entry name" value="WH-like_DNA-bd_sf"/>
</dbReference>
<keyword evidence="10 13" id="KW-0233">DNA recombination</keyword>
<evidence type="ECO:0000256" key="7">
    <source>
        <dbReference type="ARBA" id="ARBA00022771"/>
    </source>
</evidence>
<keyword evidence="4 13" id="KW-0808">Transferase</keyword>
<dbReference type="EC" id="2.3.2.27" evidence="13"/>
<comment type="subunit">
    <text evidence="13">Component of the Smc5-Smc6 complex.</text>
</comment>
<feature type="region of interest" description="Disordered" evidence="14">
    <location>
        <begin position="211"/>
        <end position="334"/>
    </location>
</feature>
<evidence type="ECO:0000256" key="4">
    <source>
        <dbReference type="ARBA" id="ARBA00022679"/>
    </source>
</evidence>
<evidence type="ECO:0000256" key="12">
    <source>
        <dbReference type="ARBA" id="ARBA00023242"/>
    </source>
</evidence>
<evidence type="ECO:0000256" key="13">
    <source>
        <dbReference type="RuleBase" id="RU368018"/>
    </source>
</evidence>
<evidence type="ECO:0000256" key="10">
    <source>
        <dbReference type="ARBA" id="ARBA00023172"/>
    </source>
</evidence>
<dbReference type="PANTHER" id="PTHR20973">
    <property type="entry name" value="NON-SMC ELEMENT 1-RELATED"/>
    <property type="match status" value="1"/>
</dbReference>
<keyword evidence="5 13" id="KW-0479">Metal-binding</keyword>
<feature type="compositionally biased region" description="Acidic residues" evidence="14">
    <location>
        <begin position="242"/>
        <end position="253"/>
    </location>
</feature>
<feature type="domain" description="Non-structural maintenance of chromosomes element 1 RING C4HC3-type" evidence="15">
    <location>
        <begin position="167"/>
        <end position="201"/>
    </location>
</feature>
<feature type="compositionally biased region" description="Low complexity" evidence="14">
    <location>
        <begin position="257"/>
        <end position="280"/>
    </location>
</feature>
<evidence type="ECO:0000256" key="14">
    <source>
        <dbReference type="SAM" id="MobiDB-lite"/>
    </source>
</evidence>
<evidence type="ECO:0000256" key="3">
    <source>
        <dbReference type="ARBA" id="ARBA00010258"/>
    </source>
</evidence>
<keyword evidence="6 13" id="KW-0227">DNA damage</keyword>
<evidence type="ECO:0000256" key="1">
    <source>
        <dbReference type="ARBA" id="ARBA00000900"/>
    </source>
</evidence>
<evidence type="ECO:0000259" key="15">
    <source>
        <dbReference type="Pfam" id="PF08746"/>
    </source>
</evidence>
<dbReference type="GO" id="GO:0008270">
    <property type="term" value="F:zinc ion binding"/>
    <property type="evidence" value="ECO:0007669"/>
    <property type="project" value="UniProtKB-KW"/>
</dbReference>
<dbReference type="AlphaFoldDB" id="A0A4S4LKB5"/>
<name>A0A4S4LKB5_9AGAM</name>
<evidence type="ECO:0000313" key="16">
    <source>
        <dbReference type="EMBL" id="THH11828.1"/>
    </source>
</evidence>
<dbReference type="Pfam" id="PF07574">
    <property type="entry name" value="SMC_Nse1"/>
    <property type="match status" value="1"/>
</dbReference>
<dbReference type="GO" id="GO:0005634">
    <property type="term" value="C:nucleus"/>
    <property type="evidence" value="ECO:0007669"/>
    <property type="project" value="UniProtKB-SubCell"/>
</dbReference>
<evidence type="ECO:0000256" key="11">
    <source>
        <dbReference type="ARBA" id="ARBA00023204"/>
    </source>
</evidence>
<dbReference type="Gene3D" id="3.90.1150.220">
    <property type="match status" value="1"/>
</dbReference>
<evidence type="ECO:0000256" key="2">
    <source>
        <dbReference type="ARBA" id="ARBA00004123"/>
    </source>
</evidence>
<feature type="compositionally biased region" description="Basic residues" evidence="14">
    <location>
        <begin position="281"/>
        <end position="294"/>
    </location>
</feature>
<dbReference type="InterPro" id="IPR011513">
    <property type="entry name" value="Nse1"/>
</dbReference>
<keyword evidence="11 13" id="KW-0234">DNA repair</keyword>
<keyword evidence="8 13" id="KW-0833">Ubl conjugation pathway</keyword>
<dbReference type="InterPro" id="IPR014857">
    <property type="entry name" value="Nse1_RING_C4HC3-type"/>
</dbReference>
<feature type="compositionally biased region" description="Basic and acidic residues" evidence="14">
    <location>
        <begin position="224"/>
        <end position="233"/>
    </location>
</feature>
<evidence type="ECO:0000256" key="5">
    <source>
        <dbReference type="ARBA" id="ARBA00022723"/>
    </source>
</evidence>
<dbReference type="Proteomes" id="UP000308199">
    <property type="component" value="Unassembled WGS sequence"/>
</dbReference>
<dbReference type="PANTHER" id="PTHR20973:SF0">
    <property type="entry name" value="NON-STRUCTURAL MAINTENANCE OF CHROMOSOMES ELEMENT 1 HOMOLOG"/>
    <property type="match status" value="1"/>
</dbReference>
<dbReference type="GO" id="GO:0030915">
    <property type="term" value="C:Smc5-Smc6 complex"/>
    <property type="evidence" value="ECO:0007669"/>
    <property type="project" value="UniProtKB-UniRule"/>
</dbReference>
<gene>
    <name evidence="16" type="ORF">EW145_g397</name>
</gene>
<protein>
    <recommendedName>
        <fullName evidence="13">Non-structural maintenance of chromosomes element 1 homolog</fullName>
        <ecNumber evidence="13">2.3.2.27</ecNumber>
    </recommendedName>
</protein>
<dbReference type="GO" id="GO:0000724">
    <property type="term" value="P:double-strand break repair via homologous recombination"/>
    <property type="evidence" value="ECO:0007669"/>
    <property type="project" value="TreeGrafter"/>
</dbReference>
<organism evidence="16 17">
    <name type="scientific">Phellinidium pouzarii</name>
    <dbReference type="NCBI Taxonomy" id="167371"/>
    <lineage>
        <taxon>Eukaryota</taxon>
        <taxon>Fungi</taxon>
        <taxon>Dikarya</taxon>
        <taxon>Basidiomycota</taxon>
        <taxon>Agaricomycotina</taxon>
        <taxon>Agaricomycetes</taxon>
        <taxon>Hymenochaetales</taxon>
        <taxon>Hymenochaetaceae</taxon>
        <taxon>Phellinidium</taxon>
    </lineage>
</organism>
<evidence type="ECO:0000256" key="8">
    <source>
        <dbReference type="ARBA" id="ARBA00022786"/>
    </source>
</evidence>
<sequence length="334" mass="37660">MVSTKVHSNDIYRLFLQAAMSRRVMTESVSKKLWQLCTEAVAKADPTKNIQPGNSQNEWNLFIDKITRMLDPLSLEFRIFTDELTGERMYAIVNAKGDEVAQLASDYNPVEIAFFKAIVEQIVIAPNNAFSVSSLAALREIAHLKTSMTKAQGEVTLASFVARGWLIVTKGFVCATPNCKARLHKHCCKNYRKSKSTCPACRRQWNVDENENEDEALRPIGEAAVKDGQDERRRTRHTSGGDGDDDGDIDESYDMNQTQPSQTQSQSQSQSQMTQTQNKNGKGKKSTKKTKGRAKRDATPESDEEVDDMFEDDTMDIDNLTRIREPASRLHRRS</sequence>
<keyword evidence="17" id="KW-1185">Reference proteome</keyword>
<proteinExistence type="inferred from homology"/>
<comment type="similarity">
    <text evidence="3 13">Belongs to the NSE1 family.</text>
</comment>
<evidence type="ECO:0000256" key="6">
    <source>
        <dbReference type="ARBA" id="ARBA00022763"/>
    </source>
</evidence>
<comment type="subcellular location">
    <subcellularLocation>
        <location evidence="2 13">Nucleus</location>
    </subcellularLocation>
</comment>
<keyword evidence="9 13" id="KW-0862">Zinc</keyword>
<feature type="compositionally biased region" description="Basic and acidic residues" evidence="14">
    <location>
        <begin position="319"/>
        <end position="328"/>
    </location>
</feature>
<dbReference type="SUPFAM" id="SSF57850">
    <property type="entry name" value="RING/U-box"/>
    <property type="match status" value="1"/>
</dbReference>
<evidence type="ECO:0000256" key="9">
    <source>
        <dbReference type="ARBA" id="ARBA00022833"/>
    </source>
</evidence>
<dbReference type="GO" id="GO:0061630">
    <property type="term" value="F:ubiquitin protein ligase activity"/>
    <property type="evidence" value="ECO:0007669"/>
    <property type="project" value="UniProtKB-EC"/>
</dbReference>
<comment type="function">
    <text evidence="13">Acts in a DNA repair pathway for removal of UV-induced DNA damage that is distinct from classical nucleotide excision repair and in repair of ionizing radiation damage. Functions in homologous recombination repair of DNA double strand breaks and in recovery of stalled replication forks.</text>
</comment>
<comment type="catalytic activity">
    <reaction evidence="1 13">
        <text>S-ubiquitinyl-[E2 ubiquitin-conjugating enzyme]-L-cysteine + [acceptor protein]-L-lysine = [E2 ubiquitin-conjugating enzyme]-L-cysteine + N(6)-ubiquitinyl-[acceptor protein]-L-lysine.</text>
        <dbReference type="EC" id="2.3.2.27"/>
    </reaction>
</comment>
<evidence type="ECO:0000313" key="17">
    <source>
        <dbReference type="Proteomes" id="UP000308199"/>
    </source>
</evidence>
<feature type="compositionally biased region" description="Acidic residues" evidence="14">
    <location>
        <begin position="300"/>
        <end position="316"/>
    </location>
</feature>
<comment type="caution">
    <text evidence="16">The sequence shown here is derived from an EMBL/GenBank/DDBJ whole genome shotgun (WGS) entry which is preliminary data.</text>
</comment>
<keyword evidence="12 13" id="KW-0539">Nucleus</keyword>
<dbReference type="OrthoDB" id="185455at2759"/>
<dbReference type="Gene3D" id="1.10.10.10">
    <property type="entry name" value="Winged helix-like DNA-binding domain superfamily/Winged helix DNA-binding domain"/>
    <property type="match status" value="1"/>
</dbReference>
<keyword evidence="7 13" id="KW-0863">Zinc-finger</keyword>
<reference evidence="16 17" key="1">
    <citation type="submission" date="2019-02" db="EMBL/GenBank/DDBJ databases">
        <title>Genome sequencing of the rare red list fungi Phellinidium pouzarii.</title>
        <authorList>
            <person name="Buettner E."/>
            <person name="Kellner H."/>
        </authorList>
    </citation>
    <scope>NUCLEOTIDE SEQUENCE [LARGE SCALE GENOMIC DNA]</scope>
    <source>
        <strain evidence="16 17">DSM 108285</strain>
    </source>
</reference>
<dbReference type="EMBL" id="SGPK01000007">
    <property type="protein sequence ID" value="THH11828.1"/>
    <property type="molecule type" value="Genomic_DNA"/>
</dbReference>
<accession>A0A4S4LKB5</accession>
<dbReference type="Pfam" id="PF08746">
    <property type="entry name" value="zf-RING-like"/>
    <property type="match status" value="1"/>
</dbReference>